<evidence type="ECO:0000256" key="5">
    <source>
        <dbReference type="ARBA" id="ARBA00023136"/>
    </source>
</evidence>
<feature type="transmembrane region" description="Helical" evidence="6">
    <location>
        <begin position="7"/>
        <end position="37"/>
    </location>
</feature>
<dbReference type="InterPro" id="IPR051598">
    <property type="entry name" value="TSUP/Inactive_protease-like"/>
</dbReference>
<keyword evidence="3 6" id="KW-0812">Transmembrane</keyword>
<evidence type="ECO:0000256" key="1">
    <source>
        <dbReference type="ARBA" id="ARBA00004141"/>
    </source>
</evidence>
<accession>A0A255E0V9</accession>
<feature type="transmembrane region" description="Helical" evidence="6">
    <location>
        <begin position="235"/>
        <end position="254"/>
    </location>
</feature>
<comment type="caution">
    <text evidence="8">The sequence shown here is derived from an EMBL/GenBank/DDBJ whole genome shotgun (WGS) entry which is preliminary data.</text>
</comment>
<dbReference type="RefSeq" id="WP_094451312.1">
    <property type="nucleotide sequence ID" value="NZ_NMVI01000025.1"/>
</dbReference>
<dbReference type="InterPro" id="IPR002781">
    <property type="entry name" value="TM_pro_TauE-like"/>
</dbReference>
<evidence type="ECO:0000256" key="2">
    <source>
        <dbReference type="ARBA" id="ARBA00009142"/>
    </source>
</evidence>
<protein>
    <recommendedName>
        <fullName evidence="6">Probable membrane transporter protein</fullName>
    </recommendedName>
</protein>
<dbReference type="Pfam" id="PF01925">
    <property type="entry name" value="TauE"/>
    <property type="match status" value="1"/>
</dbReference>
<dbReference type="AlphaFoldDB" id="A0A255E0V9"/>
<dbReference type="Gene3D" id="1.20.1250.20">
    <property type="entry name" value="MFS general substrate transporter like domains"/>
    <property type="match status" value="1"/>
</dbReference>
<dbReference type="Proteomes" id="UP000216533">
    <property type="component" value="Unassembled WGS sequence"/>
</dbReference>
<name>A0A255E0V9_9ACTN</name>
<dbReference type="GO" id="GO:0005886">
    <property type="term" value="C:plasma membrane"/>
    <property type="evidence" value="ECO:0007669"/>
    <property type="project" value="UniProtKB-SubCell"/>
</dbReference>
<gene>
    <name evidence="8" type="ORF">CGZ92_10340</name>
</gene>
<comment type="similarity">
    <text evidence="2 6">Belongs to the 4-toluene sulfonate uptake permease (TSUP) (TC 2.A.102) family.</text>
</comment>
<dbReference type="EMBL" id="NMVI01000025">
    <property type="protein sequence ID" value="OYN85207.1"/>
    <property type="molecule type" value="Genomic_DNA"/>
</dbReference>
<reference evidence="8 9" key="1">
    <citation type="submission" date="2017-07" db="EMBL/GenBank/DDBJ databases">
        <title>Draft whole genome sequences of clinical Proprionibacteriaceae strains.</title>
        <authorList>
            <person name="Bernier A.-M."/>
            <person name="Bernard K."/>
            <person name="Domingo M.-C."/>
        </authorList>
    </citation>
    <scope>NUCLEOTIDE SEQUENCE [LARGE SCALE GENOMIC DNA]</scope>
    <source>
        <strain evidence="8 9">NML 160184</strain>
    </source>
</reference>
<evidence type="ECO:0000313" key="8">
    <source>
        <dbReference type="EMBL" id="OYN85207.1"/>
    </source>
</evidence>
<evidence type="ECO:0000313" key="9">
    <source>
        <dbReference type="Proteomes" id="UP000216533"/>
    </source>
</evidence>
<organism evidence="8 9">
    <name type="scientific">Parenemella sanctibonifatiensis</name>
    <dbReference type="NCBI Taxonomy" id="2016505"/>
    <lineage>
        <taxon>Bacteria</taxon>
        <taxon>Bacillati</taxon>
        <taxon>Actinomycetota</taxon>
        <taxon>Actinomycetes</taxon>
        <taxon>Propionibacteriales</taxon>
        <taxon>Propionibacteriaceae</taxon>
        <taxon>Parenemella</taxon>
    </lineage>
</organism>
<sequence length="289" mass="29972">MEWLIPLLVGLGVGIVVGALGAGGGILSVPILIYVLGQDPHNATAESLVIVGVTAAVSLIQRTLKNPQQIRWGEGISFAAIGVIGTVAGSLLNPLVPQAWLLTTFAALLLAVGLLMLRKARQTRHREAAEATRVSQPDEPVVDHPEPDTTHATGRQPGLRGLLSDPRQLMVLVAAASVTGFLTGFFGVGGGFAVVPALTLALGFSMRHATGTSLLVMVITTAVALLARIGQPVEINWLLVGLFTLGSMVGGLLGGPLAQRARPSTLTIVFGGLLFTVAVWTGVQTWLLG</sequence>
<feature type="transmembrane region" description="Helical" evidence="6">
    <location>
        <begin position="169"/>
        <end position="202"/>
    </location>
</feature>
<feature type="transmembrane region" description="Helical" evidence="6">
    <location>
        <begin position="266"/>
        <end position="288"/>
    </location>
</feature>
<dbReference type="InterPro" id="IPR036259">
    <property type="entry name" value="MFS_trans_sf"/>
</dbReference>
<keyword evidence="4 6" id="KW-1133">Transmembrane helix</keyword>
<dbReference type="SUPFAM" id="SSF103473">
    <property type="entry name" value="MFS general substrate transporter"/>
    <property type="match status" value="1"/>
</dbReference>
<dbReference type="PANTHER" id="PTHR43701:SF2">
    <property type="entry name" value="MEMBRANE TRANSPORTER PROTEIN YJNA-RELATED"/>
    <property type="match status" value="1"/>
</dbReference>
<evidence type="ECO:0000256" key="6">
    <source>
        <dbReference type="RuleBase" id="RU363041"/>
    </source>
</evidence>
<proteinExistence type="inferred from homology"/>
<feature type="transmembrane region" description="Helical" evidence="6">
    <location>
        <begin position="72"/>
        <end position="92"/>
    </location>
</feature>
<keyword evidence="5 6" id="KW-0472">Membrane</keyword>
<dbReference type="PANTHER" id="PTHR43701">
    <property type="entry name" value="MEMBRANE TRANSPORTER PROTEIN MJ0441-RELATED"/>
    <property type="match status" value="1"/>
</dbReference>
<evidence type="ECO:0000256" key="3">
    <source>
        <dbReference type="ARBA" id="ARBA00022692"/>
    </source>
</evidence>
<evidence type="ECO:0000256" key="4">
    <source>
        <dbReference type="ARBA" id="ARBA00022989"/>
    </source>
</evidence>
<feature type="transmembrane region" description="Helical" evidence="6">
    <location>
        <begin position="208"/>
        <end position="228"/>
    </location>
</feature>
<feature type="region of interest" description="Disordered" evidence="7">
    <location>
        <begin position="127"/>
        <end position="159"/>
    </location>
</feature>
<evidence type="ECO:0000256" key="7">
    <source>
        <dbReference type="SAM" id="MobiDB-lite"/>
    </source>
</evidence>
<keyword evidence="6" id="KW-1003">Cell membrane</keyword>
<comment type="subcellular location">
    <subcellularLocation>
        <location evidence="6">Cell membrane</location>
        <topology evidence="6">Multi-pass membrane protein</topology>
    </subcellularLocation>
    <subcellularLocation>
        <location evidence="1">Membrane</location>
        <topology evidence="1">Multi-pass membrane protein</topology>
    </subcellularLocation>
</comment>
<feature type="transmembrane region" description="Helical" evidence="6">
    <location>
        <begin position="98"/>
        <end position="117"/>
    </location>
</feature>